<dbReference type="InterPro" id="IPR036188">
    <property type="entry name" value="FAD/NAD-bd_sf"/>
</dbReference>
<accession>A0AAJ1MMS5</accession>
<dbReference type="SUPFAM" id="SSF51905">
    <property type="entry name" value="FAD/NAD(P)-binding domain"/>
    <property type="match status" value="1"/>
</dbReference>
<proteinExistence type="predicted"/>
<evidence type="ECO:0000313" key="1">
    <source>
        <dbReference type="EMBL" id="MDC7225709.1"/>
    </source>
</evidence>
<name>A0AAJ1MMS5_9SPIO</name>
<gene>
    <name evidence="1" type="ORF">PQJ61_02970</name>
</gene>
<comment type="caution">
    <text evidence="1">The sequence shown here is derived from an EMBL/GenBank/DDBJ whole genome shotgun (WGS) entry which is preliminary data.</text>
</comment>
<dbReference type="Pfam" id="PF13450">
    <property type="entry name" value="NAD_binding_8"/>
    <property type="match status" value="1"/>
</dbReference>
<evidence type="ECO:0000313" key="2">
    <source>
        <dbReference type="Proteomes" id="UP001221217"/>
    </source>
</evidence>
<reference evidence="1 2" key="1">
    <citation type="submission" date="2022-12" db="EMBL/GenBank/DDBJ databases">
        <title>Metagenome assembled genome from gulf of manar.</title>
        <authorList>
            <person name="Kohli P."/>
            <person name="Pk S."/>
            <person name="Venkata Ramana C."/>
            <person name="Sasikala C."/>
        </authorList>
    </citation>
    <scope>NUCLEOTIDE SEQUENCE [LARGE SCALE GENOMIC DNA]</scope>
    <source>
        <strain evidence="1">JB008</strain>
    </source>
</reference>
<dbReference type="AlphaFoldDB" id="A0AAJ1MMS5"/>
<protein>
    <submittedName>
        <fullName evidence="1">NAD(P)-binding protein</fullName>
    </submittedName>
</protein>
<dbReference type="Proteomes" id="UP001221217">
    <property type="component" value="Unassembled WGS sequence"/>
</dbReference>
<sequence length="72" mass="7308">MKYDAAVIGAGVSGAAVAGKLSQYELNTVLIDKEADVSSATDWLGAPHPPILLKPNLVVSSPASGGPPPIRK</sequence>
<organism evidence="1 2">
    <name type="scientific">Candidatus Thalassospirochaeta sargassi</name>
    <dbReference type="NCBI Taxonomy" id="3119039"/>
    <lineage>
        <taxon>Bacteria</taxon>
        <taxon>Pseudomonadati</taxon>
        <taxon>Spirochaetota</taxon>
        <taxon>Spirochaetia</taxon>
        <taxon>Spirochaetales</taxon>
        <taxon>Spirochaetaceae</taxon>
        <taxon>Candidatus Thalassospirochaeta</taxon>
    </lineage>
</organism>
<dbReference type="Gene3D" id="3.50.50.60">
    <property type="entry name" value="FAD/NAD(P)-binding domain"/>
    <property type="match status" value="1"/>
</dbReference>
<dbReference type="EMBL" id="JAQQAL010000009">
    <property type="protein sequence ID" value="MDC7225709.1"/>
    <property type="molecule type" value="Genomic_DNA"/>
</dbReference>